<protein>
    <submittedName>
        <fullName evidence="9">Cellulose synthase (UDP-forming)</fullName>
    </submittedName>
</protein>
<keyword evidence="10" id="KW-1185">Reference proteome</keyword>
<evidence type="ECO:0000313" key="9">
    <source>
        <dbReference type="EMBL" id="SFJ22232.1"/>
    </source>
</evidence>
<dbReference type="RefSeq" id="WP_090059984.1">
    <property type="nucleotide sequence ID" value="NZ_FORH01000002.1"/>
</dbReference>
<feature type="transmembrane region" description="Helical" evidence="7">
    <location>
        <begin position="496"/>
        <end position="517"/>
    </location>
</feature>
<dbReference type="GO" id="GO:0005886">
    <property type="term" value="C:plasma membrane"/>
    <property type="evidence" value="ECO:0007669"/>
    <property type="project" value="TreeGrafter"/>
</dbReference>
<dbReference type="PANTHER" id="PTHR43867:SF2">
    <property type="entry name" value="CELLULOSE SYNTHASE CATALYTIC SUBUNIT A [UDP-FORMING]"/>
    <property type="match status" value="1"/>
</dbReference>
<feature type="domain" description="Glycosyltransferase 2-like" evidence="8">
    <location>
        <begin position="187"/>
        <end position="375"/>
    </location>
</feature>
<dbReference type="AlphaFoldDB" id="A0A1I3PL61"/>
<evidence type="ECO:0000256" key="1">
    <source>
        <dbReference type="ARBA" id="ARBA00004141"/>
    </source>
</evidence>
<feature type="transmembrane region" description="Helical" evidence="7">
    <location>
        <begin position="346"/>
        <end position="370"/>
    </location>
</feature>
<evidence type="ECO:0000313" key="10">
    <source>
        <dbReference type="Proteomes" id="UP000199630"/>
    </source>
</evidence>
<dbReference type="InterPro" id="IPR050321">
    <property type="entry name" value="Glycosyltr_2/OpgH_subfam"/>
</dbReference>
<feature type="transmembrane region" description="Helical" evidence="7">
    <location>
        <begin position="538"/>
        <end position="558"/>
    </location>
</feature>
<gene>
    <name evidence="9" type="ORF">SAMN04487991_1717</name>
</gene>
<keyword evidence="3" id="KW-0808">Transferase</keyword>
<evidence type="ECO:0000256" key="3">
    <source>
        <dbReference type="ARBA" id="ARBA00022679"/>
    </source>
</evidence>
<dbReference type="Gene3D" id="3.90.550.10">
    <property type="entry name" value="Spore Coat Polysaccharide Biosynthesis Protein SpsA, Chain A"/>
    <property type="match status" value="1"/>
</dbReference>
<dbReference type="EMBL" id="FORH01000002">
    <property type="protein sequence ID" value="SFJ22232.1"/>
    <property type="molecule type" value="Genomic_DNA"/>
</dbReference>
<dbReference type="GO" id="GO:0016758">
    <property type="term" value="F:hexosyltransferase activity"/>
    <property type="evidence" value="ECO:0007669"/>
    <property type="project" value="TreeGrafter"/>
</dbReference>
<feature type="transmembrane region" description="Helical" evidence="7">
    <location>
        <begin position="382"/>
        <end position="403"/>
    </location>
</feature>
<evidence type="ECO:0000256" key="6">
    <source>
        <dbReference type="ARBA" id="ARBA00023136"/>
    </source>
</evidence>
<evidence type="ECO:0000256" key="2">
    <source>
        <dbReference type="ARBA" id="ARBA00022676"/>
    </source>
</evidence>
<dbReference type="SUPFAM" id="SSF53448">
    <property type="entry name" value="Nucleotide-diphospho-sugar transferases"/>
    <property type="match status" value="1"/>
</dbReference>
<accession>A0A1I3PL61</accession>
<dbReference type="STRING" id="588602.SAMN04487991_1717"/>
<dbReference type="InterPro" id="IPR029044">
    <property type="entry name" value="Nucleotide-diphossugar_trans"/>
</dbReference>
<evidence type="ECO:0000256" key="5">
    <source>
        <dbReference type="ARBA" id="ARBA00022989"/>
    </source>
</evidence>
<dbReference type="PANTHER" id="PTHR43867">
    <property type="entry name" value="CELLULOSE SYNTHASE CATALYTIC SUBUNIT A [UDP-FORMING]"/>
    <property type="match status" value="1"/>
</dbReference>
<proteinExistence type="predicted"/>
<keyword evidence="5 7" id="KW-1133">Transmembrane helix</keyword>
<keyword evidence="6 7" id="KW-0472">Membrane</keyword>
<reference evidence="10" key="1">
    <citation type="submission" date="2016-10" db="EMBL/GenBank/DDBJ databases">
        <authorList>
            <person name="Varghese N."/>
            <person name="Submissions S."/>
        </authorList>
    </citation>
    <scope>NUCLEOTIDE SEQUENCE [LARGE SCALE GENOMIC DNA]</scope>
    <source>
        <strain evidence="10">DSM 26471</strain>
    </source>
</reference>
<keyword evidence="4 7" id="KW-0812">Transmembrane</keyword>
<dbReference type="Proteomes" id="UP000199630">
    <property type="component" value="Unassembled WGS sequence"/>
</dbReference>
<name>A0A1I3PL61_9RHOB</name>
<feature type="transmembrane region" description="Helical" evidence="7">
    <location>
        <begin position="424"/>
        <end position="442"/>
    </location>
</feature>
<organism evidence="9 10">
    <name type="scientific">Celeribacter neptunius</name>
    <dbReference type="NCBI Taxonomy" id="588602"/>
    <lineage>
        <taxon>Bacteria</taxon>
        <taxon>Pseudomonadati</taxon>
        <taxon>Pseudomonadota</taxon>
        <taxon>Alphaproteobacteria</taxon>
        <taxon>Rhodobacterales</taxon>
        <taxon>Roseobacteraceae</taxon>
        <taxon>Celeribacter</taxon>
    </lineage>
</organism>
<evidence type="ECO:0000259" key="8">
    <source>
        <dbReference type="Pfam" id="PF13632"/>
    </source>
</evidence>
<evidence type="ECO:0000256" key="4">
    <source>
        <dbReference type="ARBA" id="ARBA00022692"/>
    </source>
</evidence>
<feature type="transmembrane region" description="Helical" evidence="7">
    <location>
        <begin position="21"/>
        <end position="41"/>
    </location>
</feature>
<comment type="subcellular location">
    <subcellularLocation>
        <location evidence="1">Membrane</location>
        <topology evidence="1">Multi-pass membrane protein</topology>
    </subcellularLocation>
</comment>
<dbReference type="InterPro" id="IPR001173">
    <property type="entry name" value="Glyco_trans_2-like"/>
</dbReference>
<sequence length="602" mass="67100">MKQALTHNGYLAPMLSPRQRRTYGVIAALWGLSALFFWGWWLRPDHVIGLAPYLTVTLVLAWIWGMQLYFVVIFFMAQRSAAPDPVSGQWRVAMITTKTPSEPFSVVRKTLEAMLAQDVAHDTWLADEDPSEATRDWCAAHGVKLSTRKGCDLYHQSEWPRRTRCKEGNLAYFYDHWGYRDYDIVSQLDSDHVPHAGYLREMLRPFADPDVGYVSAPSICAANADESWAARTRLYAEAAFHGVFQTGYAGALTPMCIGSHYAVRTSALKAAGGLGPELAEDHSTTMLLAAAGYKGVHAVDAIAVGDGPASLPDLVTQEFQWSRSLMTLLLRYTPDYLGKLPPRLKFLFLLAQSWYAFFAISMAVLYFVPITALLFDQRFADVHYPAFLGHVLPMVVIMILFAYRMKGDGFFRPLDAKVLAWEKALFVLIQWPWVLWGCLMAVRDRVMGGFVDFRITPKGEAASRALPAKIVALYGALAVGSILPVLTQGNVVETQGFYILALINGFAYTALLGLIVIRHLRDAWRAGALHQIWRQVPGYLTGFTAVMALGLWATSLHWDEGLYALSINSGPLQVTKVEYVVSGAGMGQPGEVRVSFEPKWRE</sequence>
<keyword evidence="2" id="KW-0328">Glycosyltransferase</keyword>
<dbReference type="OrthoDB" id="9806824at2"/>
<feature type="transmembrane region" description="Helical" evidence="7">
    <location>
        <begin position="53"/>
        <end position="77"/>
    </location>
</feature>
<dbReference type="Pfam" id="PF13632">
    <property type="entry name" value="Glyco_trans_2_3"/>
    <property type="match status" value="1"/>
</dbReference>
<evidence type="ECO:0000256" key="7">
    <source>
        <dbReference type="SAM" id="Phobius"/>
    </source>
</evidence>